<dbReference type="RefSeq" id="WP_202084572.1">
    <property type="nucleotide sequence ID" value="NZ_JAROCY010000048.1"/>
</dbReference>
<evidence type="ECO:0000313" key="3">
    <source>
        <dbReference type="EMBL" id="MDF8335833.1"/>
    </source>
</evidence>
<reference evidence="3 4" key="1">
    <citation type="submission" date="2023-03" db="EMBL/GenBank/DDBJ databases">
        <title>Novosphingobium cyanobacteriorum sp. nov., isolated from a eutrophic reservoir during the Microcystis bloom period.</title>
        <authorList>
            <person name="Kang M."/>
            <person name="Le V."/>
            <person name="Ko S.-R."/>
            <person name="Lee S.-A."/>
            <person name="Ahn C.-Y."/>
        </authorList>
    </citation>
    <scope>NUCLEOTIDE SEQUENCE [LARGE SCALE GENOMIC DNA]</scope>
    <source>
        <strain evidence="3 4">HBC54</strain>
    </source>
</reference>
<keyword evidence="4" id="KW-1185">Reference proteome</keyword>
<evidence type="ECO:0000313" key="4">
    <source>
        <dbReference type="Proteomes" id="UP001222770"/>
    </source>
</evidence>
<dbReference type="EMBL" id="JAROCY010000048">
    <property type="protein sequence ID" value="MDF8335833.1"/>
    <property type="molecule type" value="Genomic_DNA"/>
</dbReference>
<feature type="domain" description="Polyvalent protein metallopeptidase" evidence="2">
    <location>
        <begin position="151"/>
        <end position="275"/>
    </location>
</feature>
<protein>
    <submittedName>
        <fullName evidence="3">Zincin-like metallopeptidase domain-containing protein</fullName>
    </submittedName>
</protein>
<dbReference type="Pfam" id="PF08401">
    <property type="entry name" value="ArdcN"/>
    <property type="match status" value="1"/>
</dbReference>
<accession>A0ABT6CPI6</accession>
<proteinExistence type="predicted"/>
<dbReference type="InterPro" id="IPR041459">
    <property type="entry name" value="MPTase-PolyVal"/>
</dbReference>
<dbReference type="PIRSF" id="PIRSF037112">
    <property type="entry name" value="Antirestriction_ArdC"/>
    <property type="match status" value="1"/>
</dbReference>
<organism evidence="3 4">
    <name type="scientific">Novosphingobium cyanobacteriorum</name>
    <dbReference type="NCBI Taxonomy" id="3024215"/>
    <lineage>
        <taxon>Bacteria</taxon>
        <taxon>Pseudomonadati</taxon>
        <taxon>Pseudomonadota</taxon>
        <taxon>Alphaproteobacteria</taxon>
        <taxon>Sphingomonadales</taxon>
        <taxon>Sphingomonadaceae</taxon>
        <taxon>Novosphingobium</taxon>
    </lineage>
</organism>
<dbReference type="Pfam" id="PF18818">
    <property type="entry name" value="MPTase-PolyVal"/>
    <property type="match status" value="1"/>
</dbReference>
<evidence type="ECO:0000259" key="1">
    <source>
        <dbReference type="Pfam" id="PF08401"/>
    </source>
</evidence>
<comment type="caution">
    <text evidence="3">The sequence shown here is derived from an EMBL/GenBank/DDBJ whole genome shotgun (WGS) entry which is preliminary data.</text>
</comment>
<dbReference type="Proteomes" id="UP001222770">
    <property type="component" value="Unassembled WGS sequence"/>
</dbReference>
<evidence type="ECO:0000259" key="2">
    <source>
        <dbReference type="Pfam" id="PF18818"/>
    </source>
</evidence>
<feature type="domain" description="N-terminal" evidence="1">
    <location>
        <begin position="8"/>
        <end position="127"/>
    </location>
</feature>
<sequence>MRNSERTDIYTRVTNEIVAAIEAGAGEWRMPWHHDGSAITRPINAVSRKAYRGANILSLWIAAQANGYTSGLWASYRQWQSLGAQVRKGEHATTIVFWKISQRGEQTDDQDDSGGHVRMFARGYSVFNEAQVEGYVAPAIAVLSEEERVARAEEFFANLGIATIHGGNEAYYLPSKDRIHMPPFSQFKDQAAYYGTLFHEGLHATGAPHRCDRDLSGRFGSDRYAMEEVTAELGTAQLLAELGIAHHPRPDHAAYIASWLKVLKADARAIFTVASKAQAGVDWMHGQQPDLAQAA</sequence>
<gene>
    <name evidence="3" type="ORF">POM99_21750</name>
</gene>
<dbReference type="InterPro" id="IPR017113">
    <property type="entry name" value="Antirestriction_ArdC"/>
</dbReference>
<dbReference type="InterPro" id="IPR013610">
    <property type="entry name" value="ArdC_N"/>
</dbReference>
<name>A0ABT6CPI6_9SPHN</name>